<feature type="domain" description="RNA polymerase sigma-70 ECF-like HTH" evidence="4">
    <location>
        <begin position="1"/>
        <end position="178"/>
    </location>
</feature>
<dbReference type="Gene3D" id="1.10.10.10">
    <property type="entry name" value="Winged helix-like DNA-binding domain superfamily/Winged helix DNA-binding domain"/>
    <property type="match status" value="1"/>
</dbReference>
<dbReference type="InterPro" id="IPR013324">
    <property type="entry name" value="RNA_pol_sigma_r3/r4-like"/>
</dbReference>
<evidence type="ECO:0000256" key="1">
    <source>
        <dbReference type="ARBA" id="ARBA00023015"/>
    </source>
</evidence>
<dbReference type="InterPro" id="IPR053812">
    <property type="entry name" value="HTH_Sigma70_ECF-like"/>
</dbReference>
<gene>
    <name evidence="5" type="ORF">H9L17_12940</name>
</gene>
<keyword evidence="2" id="KW-0731">Sigma factor</keyword>
<evidence type="ECO:0000256" key="2">
    <source>
        <dbReference type="ARBA" id="ARBA00023082"/>
    </source>
</evidence>
<evidence type="ECO:0000259" key="4">
    <source>
        <dbReference type="Pfam" id="PF07638"/>
    </source>
</evidence>
<keyword evidence="1" id="KW-0805">Transcription regulation</keyword>
<dbReference type="RefSeq" id="WP_187569843.1">
    <property type="nucleotide sequence ID" value="NZ_CP060711.1"/>
</dbReference>
<dbReference type="InterPro" id="IPR011517">
    <property type="entry name" value="RNA_pol_sigma70_ECF-like"/>
</dbReference>
<dbReference type="AlphaFoldDB" id="A0A7G9QRV6"/>
<dbReference type="InterPro" id="IPR036388">
    <property type="entry name" value="WH-like_DNA-bd_sf"/>
</dbReference>
<protein>
    <recommendedName>
        <fullName evidence="4">RNA polymerase sigma-70 ECF-like HTH domain-containing protein</fullName>
    </recommendedName>
</protein>
<dbReference type="KEGG" id="tbv:H9L17_12940"/>
<dbReference type="Gene3D" id="1.10.1740.10">
    <property type="match status" value="1"/>
</dbReference>
<dbReference type="InterPro" id="IPR039425">
    <property type="entry name" value="RNA_pol_sigma-70-like"/>
</dbReference>
<reference evidence="5 6" key="1">
    <citation type="submission" date="2020-08" db="EMBL/GenBank/DDBJ databases">
        <title>Genome sequence of Thermomonas brevis KACC 16975T.</title>
        <authorList>
            <person name="Hyun D.-W."/>
            <person name="Bae J.-W."/>
        </authorList>
    </citation>
    <scope>NUCLEOTIDE SEQUENCE [LARGE SCALE GENOMIC DNA]</scope>
    <source>
        <strain evidence="5 6">KACC 16975</strain>
    </source>
</reference>
<sequence length="182" mass="20498">MGDITQLLERARGGERDAWEQAIASLYEELLRMARRARAHGGAMTLNPTALVNECYLRVARRQADGIHNREHFLAVAGRAMRQILVNYARDQVAAKRGGDARRVTLDEERLGTEREADDLLALDAALVRLASEDARMARVVDCRVFGGLTEQETAAALELPLRSVQRLWRDARERLRVLLPD</sequence>
<dbReference type="GO" id="GO:0016987">
    <property type="term" value="F:sigma factor activity"/>
    <property type="evidence" value="ECO:0007669"/>
    <property type="project" value="UniProtKB-KW"/>
</dbReference>
<accession>A0A7G9QRV6</accession>
<dbReference type="NCBIfam" id="TIGR02999">
    <property type="entry name" value="Sig-70_X6"/>
    <property type="match status" value="1"/>
</dbReference>
<dbReference type="Pfam" id="PF07638">
    <property type="entry name" value="Sigma70_ECF"/>
    <property type="match status" value="1"/>
</dbReference>
<name>A0A7G9QRV6_9GAMM</name>
<evidence type="ECO:0000313" key="6">
    <source>
        <dbReference type="Proteomes" id="UP000515977"/>
    </source>
</evidence>
<proteinExistence type="predicted"/>
<dbReference type="Proteomes" id="UP000515977">
    <property type="component" value="Chromosome"/>
</dbReference>
<organism evidence="5 6">
    <name type="scientific">Thermomonas brevis</name>
    <dbReference type="NCBI Taxonomy" id="215691"/>
    <lineage>
        <taxon>Bacteria</taxon>
        <taxon>Pseudomonadati</taxon>
        <taxon>Pseudomonadota</taxon>
        <taxon>Gammaproteobacteria</taxon>
        <taxon>Lysobacterales</taxon>
        <taxon>Lysobacteraceae</taxon>
        <taxon>Thermomonas</taxon>
    </lineage>
</organism>
<dbReference type="PANTHER" id="PTHR43133:SF39">
    <property type="entry name" value="SIMILAR TO RNA POLYMERASE SIGMA-E FACTOR"/>
    <property type="match status" value="1"/>
</dbReference>
<dbReference type="SUPFAM" id="SSF88659">
    <property type="entry name" value="Sigma3 and sigma4 domains of RNA polymerase sigma factors"/>
    <property type="match status" value="1"/>
</dbReference>
<dbReference type="PANTHER" id="PTHR43133">
    <property type="entry name" value="RNA POLYMERASE ECF-TYPE SIGMA FACTO"/>
    <property type="match status" value="1"/>
</dbReference>
<keyword evidence="3" id="KW-0804">Transcription</keyword>
<keyword evidence="6" id="KW-1185">Reference proteome</keyword>
<evidence type="ECO:0000313" key="5">
    <source>
        <dbReference type="EMBL" id="QNN46081.1"/>
    </source>
</evidence>
<dbReference type="EMBL" id="CP060711">
    <property type="protein sequence ID" value="QNN46081.1"/>
    <property type="molecule type" value="Genomic_DNA"/>
</dbReference>
<evidence type="ECO:0000256" key="3">
    <source>
        <dbReference type="ARBA" id="ARBA00023163"/>
    </source>
</evidence>